<dbReference type="Pfam" id="PF07666">
    <property type="entry name" value="MpPF26"/>
    <property type="match status" value="1"/>
</dbReference>
<evidence type="ECO:0000256" key="1">
    <source>
        <dbReference type="SAM" id="MobiDB-lite"/>
    </source>
</evidence>
<proteinExistence type="predicted"/>
<dbReference type="Proteomes" id="UP000275027">
    <property type="component" value="Unassembled WGS sequence"/>
</dbReference>
<dbReference type="NCBIfam" id="NF040945">
    <property type="entry name" value="CCC_membrane"/>
    <property type="match status" value="1"/>
</dbReference>
<dbReference type="RefSeq" id="WP_101472164.1">
    <property type="nucleotide sequence ID" value="NZ_JAVHXU010000013.1"/>
</dbReference>
<reference evidence="3 5" key="1">
    <citation type="submission" date="2017-12" db="EMBL/GenBank/DDBJ databases">
        <title>Genomic Encyclopedia of Type Strains, Phase III (KMG-III): the genomes of soil and plant-associated and newly described type strains.</title>
        <authorList>
            <person name="Whitman W."/>
        </authorList>
    </citation>
    <scope>NUCLEOTIDE SEQUENCE [LARGE SCALE GENOMIC DNA]</scope>
    <source>
        <strain evidence="3 5">IP-10</strain>
    </source>
</reference>
<evidence type="ECO:0000313" key="6">
    <source>
        <dbReference type="Proteomes" id="UP000275027"/>
    </source>
</evidence>
<dbReference type="Proteomes" id="UP000233767">
    <property type="component" value="Unassembled WGS sequence"/>
</dbReference>
<evidence type="ECO:0008006" key="7">
    <source>
        <dbReference type="Google" id="ProtNLM"/>
    </source>
</evidence>
<keyword evidence="5" id="KW-1185">Reference proteome</keyword>
<name>A0A497USD1_9FLAO</name>
<feature type="region of interest" description="Disordered" evidence="1">
    <location>
        <begin position="1"/>
        <end position="29"/>
    </location>
</feature>
<dbReference type="InterPro" id="IPR011655">
    <property type="entry name" value="MpPF26"/>
</dbReference>
<sequence>MEDQSHGNFGPESHWPESGRPEPPRPEPLRAEPYRKLYYRKQLPNAVTVLILGIMSIIAAFCYGFFGIVLGIIALVIARNDMQLHRENPGEYDGYPNLSAGRVCAIIGLSLGSLFFIGLFFLFFLSAIVN</sequence>
<keyword evidence="2" id="KW-1133">Transmembrane helix</keyword>
<comment type="caution">
    <text evidence="4">The sequence shown here is derived from an EMBL/GenBank/DDBJ whole genome shotgun (WGS) entry which is preliminary data.</text>
</comment>
<dbReference type="AlphaFoldDB" id="A0A497USD1"/>
<organism evidence="4 6">
    <name type="scientific">Flavobacterium lindanitolerans</name>
    <dbReference type="NCBI Taxonomy" id="428988"/>
    <lineage>
        <taxon>Bacteria</taxon>
        <taxon>Pseudomonadati</taxon>
        <taxon>Bacteroidota</taxon>
        <taxon>Flavobacteriia</taxon>
        <taxon>Flavobacteriales</taxon>
        <taxon>Flavobacteriaceae</taxon>
        <taxon>Flavobacterium</taxon>
    </lineage>
</organism>
<evidence type="ECO:0000256" key="2">
    <source>
        <dbReference type="SAM" id="Phobius"/>
    </source>
</evidence>
<evidence type="ECO:0000313" key="4">
    <source>
        <dbReference type="EMBL" id="RLJ30496.1"/>
    </source>
</evidence>
<gene>
    <name evidence="3" type="ORF">B0G92_2144</name>
    <name evidence="4" type="ORF">CLV50_1906</name>
</gene>
<protein>
    <recommendedName>
        <fullName evidence="7">DUF4190 domain-containing protein</fullName>
    </recommendedName>
</protein>
<feature type="compositionally biased region" description="Basic and acidic residues" evidence="1">
    <location>
        <begin position="14"/>
        <end position="29"/>
    </location>
</feature>
<accession>A0A497USD1</accession>
<reference evidence="4 6" key="2">
    <citation type="submission" date="2018-10" db="EMBL/GenBank/DDBJ databases">
        <title>Genomic Encyclopedia of Archaeal and Bacterial Type Strains, Phase II (KMG-II): from individual species to whole genera.</title>
        <authorList>
            <person name="Goeker M."/>
        </authorList>
    </citation>
    <scope>NUCLEOTIDE SEQUENCE [LARGE SCALE GENOMIC DNA]</scope>
    <source>
        <strain evidence="4 6">DSM 21886</strain>
    </source>
</reference>
<feature type="transmembrane region" description="Helical" evidence="2">
    <location>
        <begin position="98"/>
        <end position="125"/>
    </location>
</feature>
<evidence type="ECO:0000313" key="5">
    <source>
        <dbReference type="Proteomes" id="UP000233767"/>
    </source>
</evidence>
<evidence type="ECO:0000313" key="3">
    <source>
        <dbReference type="EMBL" id="PKW20865.1"/>
    </source>
</evidence>
<dbReference type="EMBL" id="PJND01000008">
    <property type="protein sequence ID" value="PKW20865.1"/>
    <property type="molecule type" value="Genomic_DNA"/>
</dbReference>
<keyword evidence="2" id="KW-0472">Membrane</keyword>
<dbReference type="EMBL" id="RCCB01000011">
    <property type="protein sequence ID" value="RLJ30496.1"/>
    <property type="molecule type" value="Genomic_DNA"/>
</dbReference>
<keyword evidence="2" id="KW-0812">Transmembrane</keyword>
<feature type="transmembrane region" description="Helical" evidence="2">
    <location>
        <begin position="45"/>
        <end position="78"/>
    </location>
</feature>